<organism evidence="3">
    <name type="scientific">Triticum urartu</name>
    <name type="common">Red wild einkorn</name>
    <name type="synonym">Crithodium urartu</name>
    <dbReference type="NCBI Taxonomy" id="4572"/>
    <lineage>
        <taxon>Eukaryota</taxon>
        <taxon>Viridiplantae</taxon>
        <taxon>Streptophyta</taxon>
        <taxon>Embryophyta</taxon>
        <taxon>Tracheophyta</taxon>
        <taxon>Spermatophyta</taxon>
        <taxon>Magnoliopsida</taxon>
        <taxon>Liliopsida</taxon>
        <taxon>Poales</taxon>
        <taxon>Poaceae</taxon>
        <taxon>BOP clade</taxon>
        <taxon>Pooideae</taxon>
        <taxon>Triticodae</taxon>
        <taxon>Triticeae</taxon>
        <taxon>Triticinae</taxon>
        <taxon>Triticum</taxon>
    </lineage>
</organism>
<feature type="region of interest" description="Disordered" evidence="1">
    <location>
        <begin position="702"/>
        <end position="811"/>
    </location>
</feature>
<feature type="transmembrane region" description="Helical" evidence="2">
    <location>
        <begin position="163"/>
        <end position="180"/>
    </location>
</feature>
<feature type="compositionally biased region" description="Basic and acidic residues" evidence="1">
    <location>
        <begin position="412"/>
        <end position="436"/>
    </location>
</feature>
<dbReference type="PANTHER" id="PTHR33115:SF25">
    <property type="entry name" value="CONDENSIN COMPLEX SUBUNIT 1 C-TERMINAL DOMAIN-CONTAINING PROTEIN"/>
    <property type="match status" value="1"/>
</dbReference>
<feature type="transmembrane region" description="Helical" evidence="2">
    <location>
        <begin position="186"/>
        <end position="208"/>
    </location>
</feature>
<name>M7ZWQ1_TRIUA</name>
<feature type="region of interest" description="Disordered" evidence="1">
    <location>
        <begin position="407"/>
        <end position="452"/>
    </location>
</feature>
<dbReference type="STRING" id="4572.M7ZWQ1"/>
<feature type="compositionally biased region" description="Acidic residues" evidence="1">
    <location>
        <begin position="770"/>
        <end position="783"/>
    </location>
</feature>
<feature type="compositionally biased region" description="Polar residues" evidence="1">
    <location>
        <begin position="800"/>
        <end position="810"/>
    </location>
</feature>
<evidence type="ECO:0000256" key="1">
    <source>
        <dbReference type="SAM" id="MobiDB-lite"/>
    </source>
</evidence>
<dbReference type="EMBL" id="KD205541">
    <property type="protein sequence ID" value="EMS52539.1"/>
    <property type="molecule type" value="Genomic_DNA"/>
</dbReference>
<gene>
    <name evidence="3" type="ORF">TRIUR3_01724</name>
</gene>
<reference evidence="3" key="1">
    <citation type="journal article" date="2013" name="Nature">
        <title>Draft genome of the wheat A-genome progenitor Triticum urartu.</title>
        <authorList>
            <person name="Ling H.Q."/>
            <person name="Zhao S."/>
            <person name="Liu D."/>
            <person name="Wang J."/>
            <person name="Sun H."/>
            <person name="Zhang C."/>
            <person name="Fan H."/>
            <person name="Li D."/>
            <person name="Dong L."/>
            <person name="Tao Y."/>
            <person name="Gao C."/>
            <person name="Wu H."/>
            <person name="Li Y."/>
            <person name="Cui Y."/>
            <person name="Guo X."/>
            <person name="Zheng S."/>
            <person name="Wang B."/>
            <person name="Yu K."/>
            <person name="Liang Q."/>
            <person name="Yang W."/>
            <person name="Lou X."/>
            <person name="Chen J."/>
            <person name="Feng M."/>
            <person name="Jian J."/>
            <person name="Zhang X."/>
            <person name="Luo G."/>
            <person name="Jiang Y."/>
            <person name="Liu J."/>
            <person name="Wang Z."/>
            <person name="Sha Y."/>
            <person name="Zhang B."/>
            <person name="Wu H."/>
            <person name="Tang D."/>
            <person name="Shen Q."/>
            <person name="Xue P."/>
            <person name="Zou S."/>
            <person name="Wang X."/>
            <person name="Liu X."/>
            <person name="Wang F."/>
            <person name="Yang Y."/>
            <person name="An X."/>
            <person name="Dong Z."/>
            <person name="Zhang K."/>
            <person name="Zhang X."/>
            <person name="Luo M.C."/>
            <person name="Dvorak J."/>
            <person name="Tong Y."/>
            <person name="Wang J."/>
            <person name="Yang H."/>
            <person name="Li Z."/>
            <person name="Wang D."/>
            <person name="Zhang A."/>
            <person name="Wang J."/>
        </authorList>
    </citation>
    <scope>NUCLEOTIDE SEQUENCE</scope>
</reference>
<evidence type="ECO:0000256" key="2">
    <source>
        <dbReference type="SAM" id="Phobius"/>
    </source>
</evidence>
<evidence type="ECO:0000313" key="3">
    <source>
        <dbReference type="EMBL" id="EMS52539.1"/>
    </source>
</evidence>
<sequence length="887" mass="99338">MAEIAIIVTHILAKRLVSIVDEHKVKVFGAIITVIRNTGPSAQQAERERKLPKPLEEMSLNSYALLRAYVLMAVTGLGFLALTWSTVVLLGSFVTTLGKEDFWCLTSISMIQAARIFNDAGDNLFPIFVNLMEKLVRKVLANPLGVVMQFFKKDTRAKGRSQTTITVVWVQVVLFILQILCIPVLVVVLIAGTLYVSGPVACVVLSLWRLRQHNYGNTPGDDSKANLVPALTIFYSLVIFQGVLYFLWRLIEGAAMLVVVSFCLDCKLPPKWGTITVVDYLHDIRAKCWQDPTSIRGRNFINYVVDLVNSESEKDYLSGSRMLHSFIEQKADVRSLLLPSRPKIKKLIDTLEWSSSSRELREVVARIIAYLAGDIHLSQFPGATYCISSLLDTTLPYWNNQQGLHHYSPVTESRDDTRNMAKKKDAGDTKDSKAKNDGNQGGDIAQDGVDSSTYHGSKGDGWNELILQGLTILERLAFDQHNCNDICNTSGLLPKIMAPLYSETLIQDINVSAWADVANGSLKVVHRLIRAPEWIGKTRYLKHWMRAIEILTELAIDSSTNLSTEIQSSLIKKQMKIFLNDNEGEEDKLRVTAGKSLALLSKMETISKFIMEEHDKEDLQSNTVDCRNEIVDTKNNIVVRLSEILDAKKIITYRTVALEILENLCTHCTLDKKYKDYVKEALLPKVLKEVLAANNRQTNAMKDVFATRKREENEAISGPGNDEENQAISEPVGDEENQATESRGSEENQSISEPESYEENQLTEYRGSEEDQSISEPESDDENQAISGRGDGEEKKQLSKRSGQIKSPDQANKELKAKMEFREALLSLTLVMCAKLISVEEFNVVAQKMSLREGTDCGVKKTVRPLLSDIVGKVRNLVRNKNETVIG</sequence>
<feature type="transmembrane region" description="Helical" evidence="2">
    <location>
        <begin position="228"/>
        <end position="248"/>
    </location>
</feature>
<protein>
    <submittedName>
        <fullName evidence="3">Uncharacterized protein</fullName>
    </submittedName>
</protein>
<accession>M7ZWQ1</accession>
<dbReference type="PANTHER" id="PTHR33115">
    <property type="entry name" value="ARM REPEAT SUPERFAMILY PROTEIN"/>
    <property type="match status" value="1"/>
</dbReference>
<dbReference type="SUPFAM" id="SSF48371">
    <property type="entry name" value="ARM repeat"/>
    <property type="match status" value="1"/>
</dbReference>
<feature type="transmembrane region" description="Helical" evidence="2">
    <location>
        <begin position="68"/>
        <end position="93"/>
    </location>
</feature>
<dbReference type="InterPro" id="IPR016024">
    <property type="entry name" value="ARM-type_fold"/>
</dbReference>
<proteinExistence type="predicted"/>
<keyword evidence="2" id="KW-0472">Membrane</keyword>
<keyword evidence="2" id="KW-0812">Transmembrane</keyword>
<feature type="compositionally biased region" description="Polar residues" evidence="1">
    <location>
        <begin position="739"/>
        <end position="763"/>
    </location>
</feature>
<dbReference type="AlphaFoldDB" id="M7ZWQ1"/>
<dbReference type="eggNOG" id="ENOG502QRQI">
    <property type="taxonomic scope" value="Eukaryota"/>
</dbReference>
<keyword evidence="2" id="KW-1133">Transmembrane helix</keyword>